<dbReference type="SUPFAM" id="SSF54506">
    <property type="entry name" value="Diaminopimelate epimerase-like"/>
    <property type="match status" value="2"/>
</dbReference>
<dbReference type="GO" id="GO:0016853">
    <property type="term" value="F:isomerase activity"/>
    <property type="evidence" value="ECO:0007669"/>
    <property type="project" value="UniProtKB-KW"/>
</dbReference>
<dbReference type="Pfam" id="PF04303">
    <property type="entry name" value="PrpF"/>
    <property type="match status" value="1"/>
</dbReference>
<dbReference type="PANTHER" id="PTHR43709:SF3">
    <property type="entry name" value="ISOMERASE YBHH-RELATED"/>
    <property type="match status" value="1"/>
</dbReference>
<keyword evidence="4" id="KW-1185">Reference proteome</keyword>
<accession>A0A1M7TVK2</accession>
<dbReference type="OrthoDB" id="9779763at2"/>
<dbReference type="Proteomes" id="UP000184440">
    <property type="component" value="Unassembled WGS sequence"/>
</dbReference>
<evidence type="ECO:0000313" key="3">
    <source>
        <dbReference type="EMBL" id="SHN74653.1"/>
    </source>
</evidence>
<reference evidence="3 4" key="1">
    <citation type="submission" date="2016-11" db="EMBL/GenBank/DDBJ databases">
        <authorList>
            <person name="Jaros S."/>
            <person name="Januszkiewicz K."/>
            <person name="Wedrychowicz H."/>
        </authorList>
    </citation>
    <scope>NUCLEOTIDE SEQUENCE [LARGE SCALE GENOMIC DNA]</scope>
    <source>
        <strain evidence="3 4">DSM 46144</strain>
    </source>
</reference>
<dbReference type="AlphaFoldDB" id="A0A1M7TVK2"/>
<protein>
    <submittedName>
        <fullName evidence="3">4-oxalomesaconate tautomerase</fullName>
    </submittedName>
</protein>
<keyword evidence="2" id="KW-0413">Isomerase</keyword>
<evidence type="ECO:0000256" key="2">
    <source>
        <dbReference type="ARBA" id="ARBA00023235"/>
    </source>
</evidence>
<organism evidence="3 4">
    <name type="scientific">Cryptosporangium aurantiacum</name>
    <dbReference type="NCBI Taxonomy" id="134849"/>
    <lineage>
        <taxon>Bacteria</taxon>
        <taxon>Bacillati</taxon>
        <taxon>Actinomycetota</taxon>
        <taxon>Actinomycetes</taxon>
        <taxon>Cryptosporangiales</taxon>
        <taxon>Cryptosporangiaceae</taxon>
        <taxon>Cryptosporangium</taxon>
    </lineage>
</organism>
<evidence type="ECO:0000313" key="4">
    <source>
        <dbReference type="Proteomes" id="UP000184440"/>
    </source>
</evidence>
<gene>
    <name evidence="3" type="ORF">SAMN05443668_107124</name>
</gene>
<dbReference type="InterPro" id="IPR007400">
    <property type="entry name" value="PrpF-like"/>
</dbReference>
<evidence type="ECO:0000256" key="1">
    <source>
        <dbReference type="ARBA" id="ARBA00007673"/>
    </source>
</evidence>
<comment type="similarity">
    <text evidence="1">Belongs to the PrpF family.</text>
</comment>
<dbReference type="InterPro" id="IPR047687">
    <property type="entry name" value="OMA_tautomer-like"/>
</dbReference>
<dbReference type="NCBIfam" id="NF033377">
    <property type="entry name" value="OMA_tautomer"/>
    <property type="match status" value="1"/>
</dbReference>
<dbReference type="Gene3D" id="3.10.310.10">
    <property type="entry name" value="Diaminopimelate Epimerase, Chain A, domain 1"/>
    <property type="match status" value="2"/>
</dbReference>
<proteinExistence type="inferred from homology"/>
<dbReference type="PANTHER" id="PTHR43709">
    <property type="entry name" value="ACONITATE ISOMERASE-RELATED"/>
    <property type="match status" value="1"/>
</dbReference>
<name>A0A1M7TVK2_9ACTN</name>
<dbReference type="STRING" id="134849.SAMN05443668_107124"/>
<sequence>MAFDGVRCLLMRGGTSKGVYFLAEDLPAEAAARDDLLLRLFGSPDERQVDGIGGGHPLTSKAAVVSRSENDPDADVDYLFLQIVPDRATVSTGQPCGNILAGIAPFAVERGLVEAGPEITTVRIRMVNTGGLAIATIRTSGGRVRYDGNTVIAGAPFPAAPVSIRFADTAGAICGGLLPTGSVRDDLDGTPVTCVDNGMPVVLVNAASLGVSGYETTTELEANDLLRARLEALRLRAGTLMGLGDVSGATVPKMTLVAPPRNGGTLTTRTFIPHRCHPAIGVLAGISVATAVALPGSVAADVVGSAAHAGSRIRIEHPTGHFDTANDPDAAPEDARISVLSTARKLFDGVAWPRP</sequence>
<dbReference type="RefSeq" id="WP_073259935.1">
    <property type="nucleotide sequence ID" value="NZ_FRCS01000007.1"/>
</dbReference>
<dbReference type="EMBL" id="FRCS01000007">
    <property type="protein sequence ID" value="SHN74653.1"/>
    <property type="molecule type" value="Genomic_DNA"/>
</dbReference>